<evidence type="ECO:0000313" key="2">
    <source>
        <dbReference type="EMBL" id="PIR70309.1"/>
    </source>
</evidence>
<dbReference type="PANTHER" id="PTHR21666:SF270">
    <property type="entry name" value="MUREIN HYDROLASE ACTIVATOR ENVC"/>
    <property type="match status" value="1"/>
</dbReference>
<name>A0A2H0TFH1_9BACT</name>
<dbReference type="AlphaFoldDB" id="A0A2H0TFH1"/>
<dbReference type="PROSITE" id="PS51782">
    <property type="entry name" value="LYSM"/>
    <property type="match status" value="2"/>
</dbReference>
<dbReference type="InterPro" id="IPR016047">
    <property type="entry name" value="M23ase_b-sheet_dom"/>
</dbReference>
<dbReference type="SMART" id="SM00257">
    <property type="entry name" value="LysM"/>
    <property type="match status" value="2"/>
</dbReference>
<protein>
    <recommendedName>
        <fullName evidence="1">LysM domain-containing protein</fullName>
    </recommendedName>
</protein>
<dbReference type="InterPro" id="IPR011055">
    <property type="entry name" value="Dup_hybrid_motif"/>
</dbReference>
<dbReference type="Proteomes" id="UP000229383">
    <property type="component" value="Unassembled WGS sequence"/>
</dbReference>
<dbReference type="InterPro" id="IPR050570">
    <property type="entry name" value="Cell_wall_metabolism_enzyme"/>
</dbReference>
<dbReference type="Gene3D" id="2.70.70.10">
    <property type="entry name" value="Glucose Permease (Domain IIA)"/>
    <property type="match status" value="1"/>
</dbReference>
<evidence type="ECO:0000259" key="1">
    <source>
        <dbReference type="PROSITE" id="PS51782"/>
    </source>
</evidence>
<reference evidence="3" key="1">
    <citation type="submission" date="2017-09" db="EMBL/GenBank/DDBJ databases">
        <title>Depth-based differentiation of microbial function through sediment-hosted aquifers and enrichment of novel symbionts in the deep terrestrial subsurface.</title>
        <authorList>
            <person name="Probst A.J."/>
            <person name="Ladd B."/>
            <person name="Jarett J.K."/>
            <person name="Geller-Mcgrath D.E."/>
            <person name="Sieber C.M.K."/>
            <person name="Emerson J.B."/>
            <person name="Anantharaman K."/>
            <person name="Thomas B.C."/>
            <person name="Malmstrom R."/>
            <person name="Stieglmeier M."/>
            <person name="Klingl A."/>
            <person name="Woyke T."/>
            <person name="Ryan C.M."/>
            <person name="Banfield J.F."/>
        </authorList>
    </citation>
    <scope>NUCLEOTIDE SEQUENCE [LARGE SCALE GENOMIC DNA]</scope>
</reference>
<feature type="domain" description="LysM" evidence="1">
    <location>
        <begin position="73"/>
        <end position="117"/>
    </location>
</feature>
<feature type="domain" description="LysM" evidence="1">
    <location>
        <begin position="123"/>
        <end position="167"/>
    </location>
</feature>
<sequence>MEHLFGGAEEEQTAIIFNSRTLPLLDGIKNVDPGPQGGGDIAIIGGNALLSITGPLGSLADVEAEEKRSDKISLYVVREGDTLSDVAKLFGVSQNTILWANDIKRSDLIKTGEILLILPISGIQHQIKTDETIASIAKKYGGDTEEIIEYNGLPENGALIAGETILIPDGELATPKYVSQSASQTYSSSPSYVGYYMRPIAGGRRTQGIHGYNGVDLAVSCNSPIFASATGNILIARSYGWNGGYGQYIVIGHPNSTQTLYAHANSIIVNSGSRVVQGQVIGYVGSTGKSTGCHVHFEIRGARNPF</sequence>
<dbReference type="Pfam" id="PF01476">
    <property type="entry name" value="LysM"/>
    <property type="match status" value="2"/>
</dbReference>
<dbReference type="CDD" id="cd12797">
    <property type="entry name" value="M23_peptidase"/>
    <property type="match status" value="1"/>
</dbReference>
<dbReference type="CDD" id="cd00118">
    <property type="entry name" value="LysM"/>
    <property type="match status" value="2"/>
</dbReference>
<organism evidence="2 3">
    <name type="scientific">Candidatus Niyogibacteria bacterium CG10_big_fil_rev_8_21_14_0_10_42_19</name>
    <dbReference type="NCBI Taxonomy" id="1974725"/>
    <lineage>
        <taxon>Bacteria</taxon>
        <taxon>Candidatus Niyogiibacteriota</taxon>
    </lineage>
</organism>
<dbReference type="InterPro" id="IPR036779">
    <property type="entry name" value="LysM_dom_sf"/>
</dbReference>
<dbReference type="EMBL" id="PFCN01000026">
    <property type="protein sequence ID" value="PIR70309.1"/>
    <property type="molecule type" value="Genomic_DNA"/>
</dbReference>
<dbReference type="SUPFAM" id="SSF51261">
    <property type="entry name" value="Duplicated hybrid motif"/>
    <property type="match status" value="1"/>
</dbReference>
<dbReference type="PANTHER" id="PTHR21666">
    <property type="entry name" value="PEPTIDASE-RELATED"/>
    <property type="match status" value="1"/>
</dbReference>
<dbReference type="GO" id="GO:0004222">
    <property type="term" value="F:metalloendopeptidase activity"/>
    <property type="evidence" value="ECO:0007669"/>
    <property type="project" value="TreeGrafter"/>
</dbReference>
<comment type="caution">
    <text evidence="2">The sequence shown here is derived from an EMBL/GenBank/DDBJ whole genome shotgun (WGS) entry which is preliminary data.</text>
</comment>
<dbReference type="InterPro" id="IPR018392">
    <property type="entry name" value="LysM"/>
</dbReference>
<evidence type="ECO:0000313" key="3">
    <source>
        <dbReference type="Proteomes" id="UP000229383"/>
    </source>
</evidence>
<dbReference type="Pfam" id="PF01551">
    <property type="entry name" value="Peptidase_M23"/>
    <property type="match status" value="1"/>
</dbReference>
<gene>
    <name evidence="2" type="ORF">COU46_02075</name>
</gene>
<proteinExistence type="predicted"/>
<dbReference type="Gene3D" id="3.10.350.10">
    <property type="entry name" value="LysM domain"/>
    <property type="match status" value="2"/>
</dbReference>
<accession>A0A2H0TFH1</accession>